<reference evidence="2 3" key="1">
    <citation type="submission" date="2019-03" db="EMBL/GenBank/DDBJ databases">
        <title>Genomic Encyclopedia of Type Strains, Phase IV (KMG-IV): sequencing the most valuable type-strain genomes for metagenomic binning, comparative biology and taxonomic classification.</title>
        <authorList>
            <person name="Goeker M."/>
        </authorList>
    </citation>
    <scope>NUCLEOTIDE SEQUENCE [LARGE SCALE GENOMIC DNA]</scope>
    <source>
        <strain evidence="2 3">DSM 2781</strain>
    </source>
</reference>
<feature type="compositionally biased region" description="Basic and acidic residues" evidence="1">
    <location>
        <begin position="24"/>
        <end position="34"/>
    </location>
</feature>
<evidence type="ECO:0000313" key="2">
    <source>
        <dbReference type="EMBL" id="TCP22819.1"/>
    </source>
</evidence>
<evidence type="ECO:0000256" key="1">
    <source>
        <dbReference type="SAM" id="MobiDB-lite"/>
    </source>
</evidence>
<proteinExistence type="predicted"/>
<name>A0A4R2NMD0_RHOAD</name>
<feature type="compositionally biased region" description="Low complexity" evidence="1">
    <location>
        <begin position="46"/>
        <end position="63"/>
    </location>
</feature>
<evidence type="ECO:0000313" key="3">
    <source>
        <dbReference type="Proteomes" id="UP000295733"/>
    </source>
</evidence>
<protein>
    <submittedName>
        <fullName evidence="2">Uncharacterized protein</fullName>
    </submittedName>
</protein>
<sequence>MLFHGNMMTAALALTLVPGLGPRPDLDPRAEPPRRTPPASGENDPAKAAADGAISPGAADRCP</sequence>
<feature type="region of interest" description="Disordered" evidence="1">
    <location>
        <begin position="18"/>
        <end position="63"/>
    </location>
</feature>
<dbReference type="AlphaFoldDB" id="A0A4R2NMD0"/>
<organism evidence="2 3">
    <name type="scientific">Rhodovulum adriaticum</name>
    <name type="common">Rhodopseudomonas adriatica</name>
    <dbReference type="NCBI Taxonomy" id="35804"/>
    <lineage>
        <taxon>Bacteria</taxon>
        <taxon>Pseudomonadati</taxon>
        <taxon>Pseudomonadota</taxon>
        <taxon>Alphaproteobacteria</taxon>
        <taxon>Rhodobacterales</taxon>
        <taxon>Paracoccaceae</taxon>
        <taxon>Rhodovulum</taxon>
    </lineage>
</organism>
<dbReference type="Proteomes" id="UP000295733">
    <property type="component" value="Unassembled WGS sequence"/>
</dbReference>
<accession>A0A4R2NMD0</accession>
<comment type="caution">
    <text evidence="2">The sequence shown here is derived from an EMBL/GenBank/DDBJ whole genome shotgun (WGS) entry which is preliminary data.</text>
</comment>
<keyword evidence="3" id="KW-1185">Reference proteome</keyword>
<gene>
    <name evidence="2" type="ORF">EV656_105119</name>
</gene>
<dbReference type="EMBL" id="SLXL01000005">
    <property type="protein sequence ID" value="TCP22819.1"/>
    <property type="molecule type" value="Genomic_DNA"/>
</dbReference>